<reference evidence="2" key="1">
    <citation type="journal article" date="2014" name="Front. Microbiol.">
        <title>High frequency of phylogenetically diverse reductive dehalogenase-homologous genes in deep subseafloor sedimentary metagenomes.</title>
        <authorList>
            <person name="Kawai M."/>
            <person name="Futagami T."/>
            <person name="Toyoda A."/>
            <person name="Takaki Y."/>
            <person name="Nishi S."/>
            <person name="Hori S."/>
            <person name="Arai W."/>
            <person name="Tsubouchi T."/>
            <person name="Morono Y."/>
            <person name="Uchiyama I."/>
            <person name="Ito T."/>
            <person name="Fujiyama A."/>
            <person name="Inagaki F."/>
            <person name="Takami H."/>
        </authorList>
    </citation>
    <scope>NUCLEOTIDE SEQUENCE</scope>
    <source>
        <strain evidence="2">Expedition CK06-06</strain>
    </source>
</reference>
<keyword evidence="1" id="KW-0472">Membrane</keyword>
<keyword evidence="1" id="KW-1133">Transmembrane helix</keyword>
<feature type="transmembrane region" description="Helical" evidence="1">
    <location>
        <begin position="12"/>
        <end position="29"/>
    </location>
</feature>
<keyword evidence="1" id="KW-0812">Transmembrane</keyword>
<dbReference type="EMBL" id="BARU01038148">
    <property type="protein sequence ID" value="GAH81427.1"/>
    <property type="molecule type" value="Genomic_DNA"/>
</dbReference>
<gene>
    <name evidence="2" type="ORF">S03H2_59330</name>
</gene>
<proteinExistence type="predicted"/>
<comment type="caution">
    <text evidence="2">The sequence shown here is derived from an EMBL/GenBank/DDBJ whole genome shotgun (WGS) entry which is preliminary data.</text>
</comment>
<sequence>FIGLLKNRKIYFFSYYLWIISGLTIWISLSRGL</sequence>
<evidence type="ECO:0000313" key="2">
    <source>
        <dbReference type="EMBL" id="GAH81427.1"/>
    </source>
</evidence>
<feature type="non-terminal residue" evidence="2">
    <location>
        <position position="1"/>
    </location>
</feature>
<accession>X1II91</accession>
<evidence type="ECO:0000256" key="1">
    <source>
        <dbReference type="SAM" id="Phobius"/>
    </source>
</evidence>
<protein>
    <submittedName>
        <fullName evidence="2">Uncharacterized protein</fullName>
    </submittedName>
</protein>
<name>X1II91_9ZZZZ</name>
<organism evidence="2">
    <name type="scientific">marine sediment metagenome</name>
    <dbReference type="NCBI Taxonomy" id="412755"/>
    <lineage>
        <taxon>unclassified sequences</taxon>
        <taxon>metagenomes</taxon>
        <taxon>ecological metagenomes</taxon>
    </lineage>
</organism>
<dbReference type="AlphaFoldDB" id="X1II91"/>